<dbReference type="InterPro" id="IPR024530">
    <property type="entry name" value="QSregVF_b"/>
</dbReference>
<protein>
    <recommendedName>
        <fullName evidence="3">DUF3820 family protein</fullName>
    </recommendedName>
</protein>
<dbReference type="STRING" id="1612149.SAMN05216324_105124"/>
<dbReference type="EMBL" id="FPKW01000005">
    <property type="protein sequence ID" value="SFZ93541.1"/>
    <property type="molecule type" value="Genomic_DNA"/>
</dbReference>
<sequence length="88" mass="9984">MVEGINPEILKEICVMKMPFGKHKGIILADLPVSYLEWFHSKGMPPGKLGMQLSTIYEIKINGLMDLLTPLRGGTVNYDKIKNKTYKF</sequence>
<gene>
    <name evidence="1" type="ORF">SAMN05216324_105124</name>
</gene>
<dbReference type="AlphaFoldDB" id="A0A1K2IM46"/>
<dbReference type="Proteomes" id="UP000182034">
    <property type="component" value="Unassembled WGS sequence"/>
</dbReference>
<dbReference type="Pfam" id="PF12843">
    <property type="entry name" value="QSregVF_b"/>
    <property type="match status" value="1"/>
</dbReference>
<accession>A0A1K2IM46</accession>
<name>A0A1K2IM46_9FLAO</name>
<evidence type="ECO:0008006" key="3">
    <source>
        <dbReference type="Google" id="ProtNLM"/>
    </source>
</evidence>
<evidence type="ECO:0000313" key="1">
    <source>
        <dbReference type="EMBL" id="SFZ93541.1"/>
    </source>
</evidence>
<reference evidence="2" key="1">
    <citation type="submission" date="2016-10" db="EMBL/GenBank/DDBJ databases">
        <authorList>
            <person name="Varghese N."/>
            <person name="Submissions S."/>
        </authorList>
    </citation>
    <scope>NUCLEOTIDE SEQUENCE [LARGE SCALE GENOMIC DNA]</scope>
    <source>
        <strain evidence="2">SUR2</strain>
    </source>
</reference>
<organism evidence="1 2">
    <name type="scientific">Chryseobacterium limigenitum</name>
    <dbReference type="NCBI Taxonomy" id="1612149"/>
    <lineage>
        <taxon>Bacteria</taxon>
        <taxon>Pseudomonadati</taxon>
        <taxon>Bacteroidota</taxon>
        <taxon>Flavobacteriia</taxon>
        <taxon>Flavobacteriales</taxon>
        <taxon>Weeksellaceae</taxon>
        <taxon>Chryseobacterium group</taxon>
        <taxon>Chryseobacterium</taxon>
    </lineage>
</organism>
<proteinExistence type="predicted"/>
<evidence type="ECO:0000313" key="2">
    <source>
        <dbReference type="Proteomes" id="UP000182034"/>
    </source>
</evidence>
<keyword evidence="2" id="KW-1185">Reference proteome</keyword>